<dbReference type="PANTHER" id="PTHR15704">
    <property type="entry name" value="SUPERKILLER 3 PROTEIN-RELATED"/>
    <property type="match status" value="1"/>
</dbReference>
<accession>A0A8W8I669</accession>
<evidence type="ECO:0000256" key="2">
    <source>
        <dbReference type="ARBA" id="ARBA00022803"/>
    </source>
</evidence>
<proteinExistence type="predicted"/>
<dbReference type="AlphaFoldDB" id="A0A8W8I669"/>
<dbReference type="GO" id="GO:0055087">
    <property type="term" value="C:Ski complex"/>
    <property type="evidence" value="ECO:0007669"/>
    <property type="project" value="InterPro"/>
</dbReference>
<name>A0A8W8I669_MAGGI</name>
<dbReference type="Pfam" id="PF14559">
    <property type="entry name" value="TPR_19"/>
    <property type="match status" value="1"/>
</dbReference>
<dbReference type="PROSITE" id="PS50005">
    <property type="entry name" value="TPR"/>
    <property type="match status" value="1"/>
</dbReference>
<keyword evidence="1" id="KW-0677">Repeat</keyword>
<sequence length="108" mass="12201">MIGFDILKRCNPNIHKTVEKPEDSFLMDPKEVKSALKNARECIKNKDYKEALRHCKGVLAQDKSNYNAFVFVGVAADGLEQADQAVKAYRRATEVDPEQPLAWQVSYG</sequence>
<dbReference type="GO" id="GO:0006401">
    <property type="term" value="P:RNA catabolic process"/>
    <property type="evidence" value="ECO:0007669"/>
    <property type="project" value="InterPro"/>
</dbReference>
<organism evidence="4 5">
    <name type="scientific">Magallana gigas</name>
    <name type="common">Pacific oyster</name>
    <name type="synonym">Crassostrea gigas</name>
    <dbReference type="NCBI Taxonomy" id="29159"/>
    <lineage>
        <taxon>Eukaryota</taxon>
        <taxon>Metazoa</taxon>
        <taxon>Spiralia</taxon>
        <taxon>Lophotrochozoa</taxon>
        <taxon>Mollusca</taxon>
        <taxon>Bivalvia</taxon>
        <taxon>Autobranchia</taxon>
        <taxon>Pteriomorphia</taxon>
        <taxon>Ostreida</taxon>
        <taxon>Ostreoidea</taxon>
        <taxon>Ostreidae</taxon>
        <taxon>Magallana</taxon>
    </lineage>
</organism>
<dbReference type="EnsemblMetazoa" id="G12768.2">
    <property type="protein sequence ID" value="G12768.2:cds"/>
    <property type="gene ID" value="G12768"/>
</dbReference>
<dbReference type="PANTHER" id="PTHR15704:SF7">
    <property type="entry name" value="SUPERKILLER COMPLEX PROTEIN 3"/>
    <property type="match status" value="1"/>
</dbReference>
<evidence type="ECO:0000256" key="1">
    <source>
        <dbReference type="ARBA" id="ARBA00022737"/>
    </source>
</evidence>
<dbReference type="InterPro" id="IPR011990">
    <property type="entry name" value="TPR-like_helical_dom_sf"/>
</dbReference>
<evidence type="ECO:0000313" key="4">
    <source>
        <dbReference type="EnsemblMetazoa" id="G12768.2:cds"/>
    </source>
</evidence>
<keyword evidence="2 3" id="KW-0802">TPR repeat</keyword>
<protein>
    <recommendedName>
        <fullName evidence="6">Tetratricopeptide repeat protein</fullName>
    </recommendedName>
</protein>
<dbReference type="InterPro" id="IPR039226">
    <property type="entry name" value="Ski3/TTC37"/>
</dbReference>
<dbReference type="SUPFAM" id="SSF48452">
    <property type="entry name" value="TPR-like"/>
    <property type="match status" value="1"/>
</dbReference>
<feature type="repeat" description="TPR" evidence="3">
    <location>
        <begin position="66"/>
        <end position="99"/>
    </location>
</feature>
<evidence type="ECO:0000313" key="5">
    <source>
        <dbReference type="Proteomes" id="UP000005408"/>
    </source>
</evidence>
<reference evidence="4" key="1">
    <citation type="submission" date="2022-08" db="UniProtKB">
        <authorList>
            <consortium name="EnsemblMetazoa"/>
        </authorList>
    </citation>
    <scope>IDENTIFICATION</scope>
    <source>
        <strain evidence="4">05x7-T-G4-1.051#20</strain>
    </source>
</reference>
<dbReference type="InterPro" id="IPR019734">
    <property type="entry name" value="TPR_rpt"/>
</dbReference>
<dbReference type="SMART" id="SM00028">
    <property type="entry name" value="TPR"/>
    <property type="match status" value="2"/>
</dbReference>
<dbReference type="Proteomes" id="UP000005408">
    <property type="component" value="Unassembled WGS sequence"/>
</dbReference>
<keyword evidence="5" id="KW-1185">Reference proteome</keyword>
<dbReference type="Gene3D" id="1.25.40.10">
    <property type="entry name" value="Tetratricopeptide repeat domain"/>
    <property type="match status" value="1"/>
</dbReference>
<evidence type="ECO:0000256" key="3">
    <source>
        <dbReference type="PROSITE-ProRule" id="PRU00339"/>
    </source>
</evidence>
<evidence type="ECO:0008006" key="6">
    <source>
        <dbReference type="Google" id="ProtNLM"/>
    </source>
</evidence>